<name>A0ABW4BDZ7_9LACO</name>
<dbReference type="EMBL" id="JBHTOA010000022">
    <property type="protein sequence ID" value="MFD1398699.1"/>
    <property type="molecule type" value="Genomic_DNA"/>
</dbReference>
<evidence type="ECO:0000313" key="2">
    <source>
        <dbReference type="Proteomes" id="UP001597199"/>
    </source>
</evidence>
<gene>
    <name evidence="1" type="ORF">ACFQ41_05210</name>
</gene>
<evidence type="ECO:0000313" key="1">
    <source>
        <dbReference type="EMBL" id="MFD1398699.1"/>
    </source>
</evidence>
<reference evidence="2" key="1">
    <citation type="journal article" date="2019" name="Int. J. Syst. Evol. Microbiol.">
        <title>The Global Catalogue of Microorganisms (GCM) 10K type strain sequencing project: providing services to taxonomists for standard genome sequencing and annotation.</title>
        <authorList>
            <consortium name="The Broad Institute Genomics Platform"/>
            <consortium name="The Broad Institute Genome Sequencing Center for Infectious Disease"/>
            <person name="Wu L."/>
            <person name="Ma J."/>
        </authorList>
    </citation>
    <scope>NUCLEOTIDE SEQUENCE [LARGE SCALE GENOMIC DNA]</scope>
    <source>
        <strain evidence="2">CCM 9110</strain>
    </source>
</reference>
<dbReference type="RefSeq" id="WP_379890313.1">
    <property type="nucleotide sequence ID" value="NZ_JBHTOA010000022.1"/>
</dbReference>
<dbReference type="Proteomes" id="UP001597199">
    <property type="component" value="Unassembled WGS sequence"/>
</dbReference>
<keyword evidence="2" id="KW-1185">Reference proteome</keyword>
<comment type="caution">
    <text evidence="1">The sequence shown here is derived from an EMBL/GenBank/DDBJ whole genome shotgun (WGS) entry which is preliminary data.</text>
</comment>
<accession>A0ABW4BDZ7</accession>
<protein>
    <submittedName>
        <fullName evidence="1">Uncharacterized protein</fullName>
    </submittedName>
</protein>
<organism evidence="1 2">
    <name type="scientific">Lacticaseibacillus suilingensis</name>
    <dbReference type="NCBI Taxonomy" id="2799577"/>
    <lineage>
        <taxon>Bacteria</taxon>
        <taxon>Bacillati</taxon>
        <taxon>Bacillota</taxon>
        <taxon>Bacilli</taxon>
        <taxon>Lactobacillales</taxon>
        <taxon>Lactobacillaceae</taxon>
        <taxon>Lacticaseibacillus</taxon>
    </lineage>
</organism>
<proteinExistence type="predicted"/>
<sequence>MKKSEPTYTIIDGGGIDSCGLTYDEAVSRFKTLSYANEFDAEDGDGIADGDEELFTVRLVKEIKKAGPVIRGNGWKWEEEK</sequence>